<dbReference type="AlphaFoldDB" id="A0A2S7KAZ4"/>
<dbReference type="OrthoDB" id="7597200at2"/>
<keyword evidence="2" id="KW-1185">Reference proteome</keyword>
<evidence type="ECO:0000313" key="2">
    <source>
        <dbReference type="Proteomes" id="UP000239504"/>
    </source>
</evidence>
<sequence length="59" mass="6145">MKPIGTRTKAGLASIILIVAFAAANAHLILTSMRSQPDCVPHLKAPEPEGGFRAAQSSC</sequence>
<dbReference type="EMBL" id="PJCH01000001">
    <property type="protein sequence ID" value="PQA89682.1"/>
    <property type="molecule type" value="Genomic_DNA"/>
</dbReference>
<protein>
    <submittedName>
        <fullName evidence="1">Uncharacterized protein</fullName>
    </submittedName>
</protein>
<dbReference type="Proteomes" id="UP000239504">
    <property type="component" value="Unassembled WGS sequence"/>
</dbReference>
<accession>A0A2S7KAZ4</accession>
<gene>
    <name evidence="1" type="ORF">CW354_02140</name>
</gene>
<organism evidence="1 2">
    <name type="scientific">Hyphococcus luteus</name>
    <dbReference type="NCBI Taxonomy" id="2058213"/>
    <lineage>
        <taxon>Bacteria</taxon>
        <taxon>Pseudomonadati</taxon>
        <taxon>Pseudomonadota</taxon>
        <taxon>Alphaproteobacteria</taxon>
        <taxon>Parvularculales</taxon>
        <taxon>Parvularculaceae</taxon>
        <taxon>Hyphococcus</taxon>
    </lineage>
</organism>
<evidence type="ECO:0000313" key="1">
    <source>
        <dbReference type="EMBL" id="PQA89682.1"/>
    </source>
</evidence>
<comment type="caution">
    <text evidence="1">The sequence shown here is derived from an EMBL/GenBank/DDBJ whole genome shotgun (WGS) entry which is preliminary data.</text>
</comment>
<dbReference type="RefSeq" id="WP_104828384.1">
    <property type="nucleotide sequence ID" value="NZ_PJCH01000001.1"/>
</dbReference>
<reference evidence="1 2" key="1">
    <citation type="submission" date="2017-12" db="EMBL/GenBank/DDBJ databases">
        <authorList>
            <person name="Hurst M.R.H."/>
        </authorList>
    </citation>
    <scope>NUCLEOTIDE SEQUENCE [LARGE SCALE GENOMIC DNA]</scope>
    <source>
        <strain evidence="1 2">SY-3-19</strain>
    </source>
</reference>
<name>A0A2S7KAZ4_9PROT</name>
<proteinExistence type="predicted"/>